<accession>A0ABD2W6J2</accession>
<evidence type="ECO:0000313" key="1">
    <source>
        <dbReference type="EMBL" id="KAL3388299.1"/>
    </source>
</evidence>
<sequence length="119" mass="12962">MSHRILSAGKIGESKAVTCIIIAMICSSTLSPTARKVGNWLYRLHKGKESCMTLTMSRAPVIWVSRKPSIASRASTIGVACITTYTNTFARVIHANATRLTRRVRVDLWGVESSSGRGP</sequence>
<evidence type="ECO:0008006" key="3">
    <source>
        <dbReference type="Google" id="ProtNLM"/>
    </source>
</evidence>
<organism evidence="1 2">
    <name type="scientific">Trichogramma kaykai</name>
    <dbReference type="NCBI Taxonomy" id="54128"/>
    <lineage>
        <taxon>Eukaryota</taxon>
        <taxon>Metazoa</taxon>
        <taxon>Ecdysozoa</taxon>
        <taxon>Arthropoda</taxon>
        <taxon>Hexapoda</taxon>
        <taxon>Insecta</taxon>
        <taxon>Pterygota</taxon>
        <taxon>Neoptera</taxon>
        <taxon>Endopterygota</taxon>
        <taxon>Hymenoptera</taxon>
        <taxon>Apocrita</taxon>
        <taxon>Proctotrupomorpha</taxon>
        <taxon>Chalcidoidea</taxon>
        <taxon>Trichogrammatidae</taxon>
        <taxon>Trichogramma</taxon>
    </lineage>
</organism>
<keyword evidence="2" id="KW-1185">Reference proteome</keyword>
<name>A0ABD2W6J2_9HYME</name>
<gene>
    <name evidence="1" type="ORF">TKK_016532</name>
</gene>
<dbReference type="AlphaFoldDB" id="A0ABD2W6J2"/>
<protein>
    <recommendedName>
        <fullName evidence="3">Secreted protein</fullName>
    </recommendedName>
</protein>
<reference evidence="1 2" key="1">
    <citation type="journal article" date="2024" name="bioRxiv">
        <title>A reference genome for Trichogramma kaykai: A tiny desert-dwelling parasitoid wasp with competing sex-ratio distorters.</title>
        <authorList>
            <person name="Culotta J."/>
            <person name="Lindsey A.R."/>
        </authorList>
    </citation>
    <scope>NUCLEOTIDE SEQUENCE [LARGE SCALE GENOMIC DNA]</scope>
    <source>
        <strain evidence="1 2">KSX58</strain>
    </source>
</reference>
<evidence type="ECO:0000313" key="2">
    <source>
        <dbReference type="Proteomes" id="UP001627154"/>
    </source>
</evidence>
<dbReference type="Proteomes" id="UP001627154">
    <property type="component" value="Unassembled WGS sequence"/>
</dbReference>
<comment type="caution">
    <text evidence="1">The sequence shown here is derived from an EMBL/GenBank/DDBJ whole genome shotgun (WGS) entry which is preliminary data.</text>
</comment>
<dbReference type="EMBL" id="JBJJXI010000134">
    <property type="protein sequence ID" value="KAL3388299.1"/>
    <property type="molecule type" value="Genomic_DNA"/>
</dbReference>
<proteinExistence type="predicted"/>